<dbReference type="GO" id="GO:0031011">
    <property type="term" value="C:Ino80 complex"/>
    <property type="evidence" value="ECO:0007669"/>
    <property type="project" value="InterPro"/>
</dbReference>
<organism evidence="2 3">
    <name type="scientific">Pseudovirgaria hyperparasitica</name>
    <dbReference type="NCBI Taxonomy" id="470096"/>
    <lineage>
        <taxon>Eukaryota</taxon>
        <taxon>Fungi</taxon>
        <taxon>Dikarya</taxon>
        <taxon>Ascomycota</taxon>
        <taxon>Pezizomycotina</taxon>
        <taxon>Dothideomycetes</taxon>
        <taxon>Dothideomycetes incertae sedis</taxon>
        <taxon>Acrospermales</taxon>
        <taxon>Acrospermaceae</taxon>
        <taxon>Pseudovirgaria</taxon>
    </lineage>
</organism>
<reference evidence="2" key="1">
    <citation type="journal article" date="2020" name="Stud. Mycol.">
        <title>101 Dothideomycetes genomes: a test case for predicting lifestyles and emergence of pathogens.</title>
        <authorList>
            <person name="Haridas S."/>
            <person name="Albert R."/>
            <person name="Binder M."/>
            <person name="Bloem J."/>
            <person name="Labutti K."/>
            <person name="Salamov A."/>
            <person name="Andreopoulos B."/>
            <person name="Baker S."/>
            <person name="Barry K."/>
            <person name="Bills G."/>
            <person name="Bluhm B."/>
            <person name="Cannon C."/>
            <person name="Castanera R."/>
            <person name="Culley D."/>
            <person name="Daum C."/>
            <person name="Ezra D."/>
            <person name="Gonzalez J."/>
            <person name="Henrissat B."/>
            <person name="Kuo A."/>
            <person name="Liang C."/>
            <person name="Lipzen A."/>
            <person name="Lutzoni F."/>
            <person name="Magnuson J."/>
            <person name="Mondo S."/>
            <person name="Nolan M."/>
            <person name="Ohm R."/>
            <person name="Pangilinan J."/>
            <person name="Park H.-J."/>
            <person name="Ramirez L."/>
            <person name="Alfaro M."/>
            <person name="Sun H."/>
            <person name="Tritt A."/>
            <person name="Yoshinaga Y."/>
            <person name="Zwiers L.-H."/>
            <person name="Turgeon B."/>
            <person name="Goodwin S."/>
            <person name="Spatafora J."/>
            <person name="Crous P."/>
            <person name="Grigoriev I."/>
        </authorList>
    </citation>
    <scope>NUCLEOTIDE SEQUENCE</scope>
    <source>
        <strain evidence="2">CBS 121739</strain>
    </source>
</reference>
<dbReference type="PANTHER" id="PTHR28061:SF1">
    <property type="entry name" value="INO80 COMPLEX SUBUNIT 4"/>
    <property type="match status" value="1"/>
</dbReference>
<sequence>MPARKKLIVKLKLAPKTLRSLEPEHKPSASEQASSPEPSSNPIISTAPSPSDALAKSENATPIPNDPSAAATPVGASESTPAPSSLQVPSNPLQKKPGRPGPKPGTKRGSQLMDNGQPKPRGKPGPKKKPRLDDAAATSTPFSTGPAINVPKLGPKANLGAINAGLRALDRTGKPTRRWTKQPFELKSFTGVKYTVNVWRAPRKSIVADIDGSNNENVGVKDEEGVDKTEVDGDTTMVDVSEIA</sequence>
<name>A0A6A6VTQ9_9PEZI</name>
<keyword evidence="3" id="KW-1185">Reference proteome</keyword>
<dbReference type="EMBL" id="ML996586">
    <property type="protein sequence ID" value="KAF2753114.1"/>
    <property type="molecule type" value="Genomic_DNA"/>
</dbReference>
<feature type="compositionally biased region" description="Basic and acidic residues" evidence="1">
    <location>
        <begin position="219"/>
        <end position="231"/>
    </location>
</feature>
<dbReference type="GO" id="GO:0006338">
    <property type="term" value="P:chromatin remodeling"/>
    <property type="evidence" value="ECO:0007669"/>
    <property type="project" value="InterPro"/>
</dbReference>
<evidence type="ECO:0000256" key="1">
    <source>
        <dbReference type="SAM" id="MobiDB-lite"/>
    </source>
</evidence>
<dbReference type="GeneID" id="54490758"/>
<protein>
    <recommendedName>
        <fullName evidence="4">INO80 complex subunit Ies4</fullName>
    </recommendedName>
</protein>
<evidence type="ECO:0000313" key="2">
    <source>
        <dbReference type="EMBL" id="KAF2753114.1"/>
    </source>
</evidence>
<dbReference type="AlphaFoldDB" id="A0A6A6VTQ9"/>
<feature type="region of interest" description="Disordered" evidence="1">
    <location>
        <begin position="210"/>
        <end position="244"/>
    </location>
</feature>
<feature type="compositionally biased region" description="Polar residues" evidence="1">
    <location>
        <begin position="77"/>
        <end position="93"/>
    </location>
</feature>
<proteinExistence type="predicted"/>
<dbReference type="InterPro" id="IPR013175">
    <property type="entry name" value="INO80_su_Ies4"/>
</dbReference>
<accession>A0A6A6VTQ9</accession>
<feature type="compositionally biased region" description="Basic residues" evidence="1">
    <location>
        <begin position="120"/>
        <end position="130"/>
    </location>
</feature>
<dbReference type="PANTHER" id="PTHR28061">
    <property type="entry name" value="INO EIGHTY SUBUNIT 4"/>
    <property type="match status" value="1"/>
</dbReference>
<evidence type="ECO:0000313" key="3">
    <source>
        <dbReference type="Proteomes" id="UP000799437"/>
    </source>
</evidence>
<dbReference type="Proteomes" id="UP000799437">
    <property type="component" value="Unassembled WGS sequence"/>
</dbReference>
<evidence type="ECO:0008006" key="4">
    <source>
        <dbReference type="Google" id="ProtNLM"/>
    </source>
</evidence>
<feature type="region of interest" description="Disordered" evidence="1">
    <location>
        <begin position="1"/>
        <end position="151"/>
    </location>
</feature>
<feature type="compositionally biased region" description="Low complexity" evidence="1">
    <location>
        <begin position="29"/>
        <end position="45"/>
    </location>
</feature>
<dbReference type="RefSeq" id="XP_033595565.1">
    <property type="nucleotide sequence ID" value="XM_033749704.1"/>
</dbReference>
<gene>
    <name evidence="2" type="ORF">EJ05DRAFT_542134</name>
</gene>
<dbReference type="Pfam" id="PF08193">
    <property type="entry name" value="INO80_Ies4"/>
    <property type="match status" value="1"/>
</dbReference>
<feature type="compositionally biased region" description="Basic and acidic residues" evidence="1">
    <location>
        <begin position="19"/>
        <end position="28"/>
    </location>
</feature>
<dbReference type="OrthoDB" id="4093188at2759"/>